<organism evidence="4 5">
    <name type="scientific">candidate division WOR-1 bacterium DG_54_3</name>
    <dbReference type="NCBI Taxonomy" id="1703775"/>
    <lineage>
        <taxon>Bacteria</taxon>
        <taxon>Bacillati</taxon>
        <taxon>Saganbacteria</taxon>
    </lineage>
</organism>
<dbReference type="PROSITE" id="PS51201">
    <property type="entry name" value="RCK_N"/>
    <property type="match status" value="1"/>
</dbReference>
<name>A0A0S7XN77_UNCSA</name>
<reference evidence="4 5" key="1">
    <citation type="journal article" date="2015" name="Microbiome">
        <title>Genomic resolution of linkages in carbon, nitrogen, and sulfur cycling among widespread estuary sediment bacteria.</title>
        <authorList>
            <person name="Baker B.J."/>
            <person name="Lazar C.S."/>
            <person name="Teske A.P."/>
            <person name="Dick G.J."/>
        </authorList>
    </citation>
    <scope>NUCLEOTIDE SEQUENCE [LARGE SCALE GENOMIC DNA]</scope>
    <source>
        <strain evidence="4">DG_54_3</strain>
    </source>
</reference>
<dbReference type="Pfam" id="PF02254">
    <property type="entry name" value="TrkA_N"/>
    <property type="match status" value="1"/>
</dbReference>
<dbReference type="PANTHER" id="PTHR43833:SF8">
    <property type="entry name" value="TRK SYSTEM POTASSIUM UPTAKE PROTEIN TRKA"/>
    <property type="match status" value="1"/>
</dbReference>
<protein>
    <submittedName>
        <fullName evidence="4">Potassium transporter TrkA</fullName>
    </submittedName>
</protein>
<evidence type="ECO:0000259" key="3">
    <source>
        <dbReference type="PROSITE" id="PS51201"/>
    </source>
</evidence>
<keyword evidence="1" id="KW-0813">Transport</keyword>
<dbReference type="InterPro" id="IPR003148">
    <property type="entry name" value="RCK_N"/>
</dbReference>
<dbReference type="Gene3D" id="3.40.50.720">
    <property type="entry name" value="NAD(P)-binding Rossmann-like Domain"/>
    <property type="match status" value="1"/>
</dbReference>
<dbReference type="InterPro" id="IPR050721">
    <property type="entry name" value="Trk_Ktr_HKT_K-transport"/>
</dbReference>
<proteinExistence type="predicted"/>
<accession>A0A0S7XN77</accession>
<dbReference type="SUPFAM" id="SSF51735">
    <property type="entry name" value="NAD(P)-binding Rossmann-fold domains"/>
    <property type="match status" value="1"/>
</dbReference>
<dbReference type="GO" id="GO:0005886">
    <property type="term" value="C:plasma membrane"/>
    <property type="evidence" value="ECO:0007669"/>
    <property type="project" value="InterPro"/>
</dbReference>
<dbReference type="InterPro" id="IPR036291">
    <property type="entry name" value="NAD(P)-bd_dom_sf"/>
</dbReference>
<dbReference type="Proteomes" id="UP000051861">
    <property type="component" value="Unassembled WGS sequence"/>
</dbReference>
<feature type="domain" description="RCK N-terminal" evidence="3">
    <location>
        <begin position="1"/>
        <end position="120"/>
    </location>
</feature>
<dbReference type="InterPro" id="IPR006036">
    <property type="entry name" value="K_uptake_TrkA"/>
</dbReference>
<dbReference type="AlphaFoldDB" id="A0A0S7XN77"/>
<keyword evidence="1" id="KW-0633">Potassium transport</keyword>
<evidence type="ECO:0000313" key="4">
    <source>
        <dbReference type="EMBL" id="KPJ63866.1"/>
    </source>
</evidence>
<evidence type="ECO:0000256" key="1">
    <source>
        <dbReference type="ARBA" id="ARBA00022538"/>
    </source>
</evidence>
<gene>
    <name evidence="4" type="ORF">AMJ44_13810</name>
</gene>
<keyword evidence="1" id="KW-0406">Ion transport</keyword>
<sequence>MKVVILGCSLVGAEVASWFDSEKNEVSVIDSKENSFNRLPKDFKGEKVLGMGIDVKVLTQAGIEGADVFFGLTNSDNTNLMAAQLVKQKFKVPKIVIRVYDPQTAKAFGEMGLDIICPTTIVADKFKEFLKSG</sequence>
<comment type="caution">
    <text evidence="4">The sequence shown here is derived from an EMBL/GenBank/DDBJ whole genome shotgun (WGS) entry which is preliminary data.</text>
</comment>
<dbReference type="EMBL" id="LIZX01000214">
    <property type="protein sequence ID" value="KPJ63866.1"/>
    <property type="molecule type" value="Genomic_DNA"/>
</dbReference>
<dbReference type="PANTHER" id="PTHR43833">
    <property type="entry name" value="POTASSIUM CHANNEL PROTEIN 2-RELATED-RELATED"/>
    <property type="match status" value="1"/>
</dbReference>
<evidence type="ECO:0000256" key="2">
    <source>
        <dbReference type="ARBA" id="ARBA00022958"/>
    </source>
</evidence>
<evidence type="ECO:0000313" key="5">
    <source>
        <dbReference type="Proteomes" id="UP000051861"/>
    </source>
</evidence>
<dbReference type="PRINTS" id="PR00335">
    <property type="entry name" value="KUPTAKETRKA"/>
</dbReference>
<keyword evidence="2" id="KW-0630">Potassium</keyword>
<dbReference type="GO" id="GO:0015079">
    <property type="term" value="F:potassium ion transmembrane transporter activity"/>
    <property type="evidence" value="ECO:0007669"/>
    <property type="project" value="InterPro"/>
</dbReference>